<dbReference type="GeneID" id="9615521"/>
<evidence type="ECO:0000313" key="1">
    <source>
        <dbReference type="EMBL" id="EFJ47537.1"/>
    </source>
</evidence>
<reference evidence="1 2" key="1">
    <citation type="journal article" date="2010" name="Science">
        <title>Genomic analysis of organismal complexity in the multicellular green alga Volvox carteri.</title>
        <authorList>
            <person name="Prochnik S.E."/>
            <person name="Umen J."/>
            <person name="Nedelcu A.M."/>
            <person name="Hallmann A."/>
            <person name="Miller S.M."/>
            <person name="Nishii I."/>
            <person name="Ferris P."/>
            <person name="Kuo A."/>
            <person name="Mitros T."/>
            <person name="Fritz-Laylin L.K."/>
            <person name="Hellsten U."/>
            <person name="Chapman J."/>
            <person name="Simakov O."/>
            <person name="Rensing S.A."/>
            <person name="Terry A."/>
            <person name="Pangilinan J."/>
            <person name="Kapitonov V."/>
            <person name="Jurka J."/>
            <person name="Salamov A."/>
            <person name="Shapiro H."/>
            <person name="Schmutz J."/>
            <person name="Grimwood J."/>
            <person name="Lindquist E."/>
            <person name="Lucas S."/>
            <person name="Grigoriev I.V."/>
            <person name="Schmitt R."/>
            <person name="Kirk D."/>
            <person name="Rokhsar D.S."/>
        </authorList>
    </citation>
    <scope>NUCLEOTIDE SEQUENCE [LARGE SCALE GENOMIC DNA]</scope>
    <source>
        <strain evidence="2">f. Nagariensis / Eve</strain>
    </source>
</reference>
<keyword evidence="2" id="KW-1185">Reference proteome</keyword>
<proteinExistence type="predicted"/>
<dbReference type="EMBL" id="GL378344">
    <property type="protein sequence ID" value="EFJ47537.1"/>
    <property type="molecule type" value="Genomic_DNA"/>
</dbReference>
<dbReference type="AlphaFoldDB" id="D8TYD8"/>
<organism evidence="2">
    <name type="scientific">Volvox carteri f. nagariensis</name>
    <dbReference type="NCBI Taxonomy" id="3068"/>
    <lineage>
        <taxon>Eukaryota</taxon>
        <taxon>Viridiplantae</taxon>
        <taxon>Chlorophyta</taxon>
        <taxon>core chlorophytes</taxon>
        <taxon>Chlorophyceae</taxon>
        <taxon>CS clade</taxon>
        <taxon>Chlamydomonadales</taxon>
        <taxon>Volvocaceae</taxon>
        <taxon>Volvox</taxon>
    </lineage>
</organism>
<accession>D8TYD8</accession>
<dbReference type="OrthoDB" id="546256at2759"/>
<dbReference type="eggNOG" id="ENOG502STQ4">
    <property type="taxonomic scope" value="Eukaryota"/>
</dbReference>
<dbReference type="InParanoid" id="D8TYD8"/>
<protein>
    <submittedName>
        <fullName evidence="1">Uncharacterized protein</fullName>
    </submittedName>
</protein>
<dbReference type="KEGG" id="vcn:VOLCADRAFT_91950"/>
<dbReference type="Proteomes" id="UP000001058">
    <property type="component" value="Unassembled WGS sequence"/>
</dbReference>
<gene>
    <name evidence="1" type="ORF">VOLCADRAFT_91950</name>
</gene>
<sequence>MVLLLVTHVVEVPSSRVPLAVIILNDAIKRKSLPSNLKCRMVPEEFTYGLALELTTSRAADKVATSGKNTLDRLNTTGARVMETVVEKLDRLDQRTHLITATREATSAAVGKVKQATDRALESEGVQKSLASISNGLQTASKGVGRAFTWVGAKVKETFPVAPVHGAAYASFGSDGAVVSSPPAYEGMYGTESPLYAMPVSTNAARPSADDAGVLGASTAGGATWGTNAGSTPAEEMPMPHDCGAVEDELHVFEECPAYKSIRAKYGDLVLTGRSMRTTMTEAPPLALARKAYTSFLLFIARLDDGTSSPQRSPAQSRGDEVCGEPYEVDYFGQRDLRDRAWELHVQELIGLCSCARGSCQRAKRCSALWALGLFPPHVLWPYPGIWQGADRLYLMEPEGGCHSVVRCKARSIKQGAYSQWFNFSRSI</sequence>
<name>D8TYD8_VOLCA</name>
<evidence type="ECO:0000313" key="2">
    <source>
        <dbReference type="Proteomes" id="UP000001058"/>
    </source>
</evidence>
<dbReference type="RefSeq" id="XP_002951361.1">
    <property type="nucleotide sequence ID" value="XM_002951315.1"/>
</dbReference>